<dbReference type="Proteomes" id="UP000051639">
    <property type="component" value="Unassembled WGS sequence"/>
</dbReference>
<feature type="transmembrane region" description="Helical" evidence="8">
    <location>
        <begin position="292"/>
        <end position="313"/>
    </location>
</feature>
<comment type="similarity">
    <text evidence="8">Belongs to the SecY/SEC61-alpha family. SecY2 subfamily.</text>
</comment>
<dbReference type="eggNOG" id="COG0201">
    <property type="taxonomic scope" value="Bacteria"/>
</dbReference>
<dbReference type="SUPFAM" id="SSF103491">
    <property type="entry name" value="Preprotein translocase SecY subunit"/>
    <property type="match status" value="1"/>
</dbReference>
<evidence type="ECO:0000256" key="6">
    <source>
        <dbReference type="ARBA" id="ARBA00023010"/>
    </source>
</evidence>
<comment type="function">
    <text evidence="8">Part of the accessory SecA2/SecY2 system specifically required for export of possible cell wall proteins. The central subunit of a protein translocation channel.</text>
</comment>
<sequence>MHTWQKFKFNHPVFHKACWSVLIVFIFILGKSIPLPYTDAKSLVIENASLHIASLATGGNLMQLSLFSLGISPWMSAMIISNLVTQGRGFGMDRLSEKRKDLISKEITLLLTIIQGFVLVSSMQLTQPGWEAKGAVLLTLTAGTMLVMWLSNMNALLGIGGLTLLVLANILQAAMKTGLAGIMAIANHSATRLTLVVAALVVIMVLFAYFNVLADRGEYRLPLVRLLIDNTYASRSYLPIKLTPAGGMPIMFAMSMITLPTYFCLFMLTFYSQSHWLQWGATNFGFTKLPGIVLYITLLFTLSLAFALVNVNAEQQAKAFQRSGDYLLGVRPGKATERRINHIALLFGVVGGFYNVLFAGMPMLMIVSHPHQLSIYMLPGYVLMIVGFSMGMIDQINILSIRKQYRPLFDHEEA</sequence>
<evidence type="ECO:0000256" key="7">
    <source>
        <dbReference type="ARBA" id="ARBA00023136"/>
    </source>
</evidence>
<dbReference type="PIRSF" id="PIRSF004557">
    <property type="entry name" value="SecY"/>
    <property type="match status" value="1"/>
</dbReference>
<feature type="transmembrane region" description="Helical" evidence="8">
    <location>
        <begin position="106"/>
        <end position="126"/>
    </location>
</feature>
<dbReference type="GO" id="GO:0006605">
    <property type="term" value="P:protein targeting"/>
    <property type="evidence" value="ECO:0007669"/>
    <property type="project" value="UniProtKB-UniRule"/>
</dbReference>
<feature type="transmembrane region" description="Helical" evidence="8">
    <location>
        <begin position="132"/>
        <end position="150"/>
    </location>
</feature>
<proteinExistence type="inferred from homology"/>
<dbReference type="RefSeq" id="WP_056994200.1">
    <property type="nucleotide sequence ID" value="NZ_JQBA01000012.1"/>
</dbReference>
<keyword evidence="7 8" id="KW-0472">Membrane</keyword>
<comment type="subcellular location">
    <subcellularLocation>
        <location evidence="8">Cell membrane</location>
        <topology evidence="8">Multi-pass membrane protein</topology>
    </subcellularLocation>
</comment>
<dbReference type="InterPro" id="IPR014269">
    <property type="entry name" value="SecY2"/>
</dbReference>
<dbReference type="AlphaFoldDB" id="A0A0R2H4U9"/>
<dbReference type="InterPro" id="IPR002208">
    <property type="entry name" value="SecY/SEC61-alpha"/>
</dbReference>
<feature type="transmembrane region" description="Helical" evidence="8">
    <location>
        <begin position="373"/>
        <end position="393"/>
    </location>
</feature>
<dbReference type="PATRIC" id="fig|148604.4.peg.302"/>
<protein>
    <recommendedName>
        <fullName evidence="8 9">Accessory Sec system protein translocase subunit SecY2</fullName>
    </recommendedName>
</protein>
<evidence type="ECO:0000256" key="9">
    <source>
        <dbReference type="NCBIfam" id="TIGR02920"/>
    </source>
</evidence>
<feature type="transmembrane region" description="Helical" evidence="8">
    <location>
        <begin position="162"/>
        <end position="186"/>
    </location>
</feature>
<reference evidence="10 11" key="1">
    <citation type="journal article" date="2015" name="Genome Announc.">
        <title>Expanding the biotechnology potential of lactobacilli through comparative genomics of 213 strains and associated genera.</title>
        <authorList>
            <person name="Sun Z."/>
            <person name="Harris H.M."/>
            <person name="McCann A."/>
            <person name="Guo C."/>
            <person name="Argimon S."/>
            <person name="Zhang W."/>
            <person name="Yang X."/>
            <person name="Jeffery I.B."/>
            <person name="Cooney J.C."/>
            <person name="Kagawa T.F."/>
            <person name="Liu W."/>
            <person name="Song Y."/>
            <person name="Salvetti E."/>
            <person name="Wrobel A."/>
            <person name="Rasinkangas P."/>
            <person name="Parkhill J."/>
            <person name="Rea M.C."/>
            <person name="O'Sullivan O."/>
            <person name="Ritari J."/>
            <person name="Douillard F.P."/>
            <person name="Paul Ross R."/>
            <person name="Yang R."/>
            <person name="Briner A.E."/>
            <person name="Felis G.E."/>
            <person name="de Vos W.M."/>
            <person name="Barrangou R."/>
            <person name="Klaenhammer T.R."/>
            <person name="Caufield P.W."/>
            <person name="Cui Y."/>
            <person name="Zhang H."/>
            <person name="O'Toole P.W."/>
        </authorList>
    </citation>
    <scope>NUCLEOTIDE SEQUENCE [LARGE SCALE GENOMIC DNA]</scope>
    <source>
        <strain evidence="10 11">DSM 14792</strain>
    </source>
</reference>
<accession>A0A0R2H4U9</accession>
<dbReference type="GO" id="GO:0005886">
    <property type="term" value="C:plasma membrane"/>
    <property type="evidence" value="ECO:0007669"/>
    <property type="project" value="UniProtKB-SubCell"/>
</dbReference>
<keyword evidence="2 8" id="KW-1003">Cell membrane</keyword>
<feature type="transmembrane region" description="Helical" evidence="8">
    <location>
        <begin position="192"/>
        <end position="212"/>
    </location>
</feature>
<evidence type="ECO:0000256" key="3">
    <source>
        <dbReference type="ARBA" id="ARBA00022692"/>
    </source>
</evidence>
<evidence type="ECO:0000313" key="11">
    <source>
        <dbReference type="Proteomes" id="UP000051639"/>
    </source>
</evidence>
<comment type="caution">
    <text evidence="10">The sequence shown here is derived from an EMBL/GenBank/DDBJ whole genome shotgun (WGS) entry which is preliminary data.</text>
</comment>
<evidence type="ECO:0000256" key="8">
    <source>
        <dbReference type="HAMAP-Rule" id="MF_01466"/>
    </source>
</evidence>
<evidence type="ECO:0000256" key="1">
    <source>
        <dbReference type="ARBA" id="ARBA00022448"/>
    </source>
</evidence>
<keyword evidence="1 8" id="KW-0813">Transport</keyword>
<dbReference type="PANTHER" id="PTHR10906">
    <property type="entry name" value="SECY/SEC61-ALPHA FAMILY MEMBER"/>
    <property type="match status" value="1"/>
</dbReference>
<keyword evidence="3 8" id="KW-0812">Transmembrane</keyword>
<keyword evidence="11" id="KW-1185">Reference proteome</keyword>
<comment type="subunit">
    <text evidence="8">Component of the accessory SecA2/SecY2 protein translocase complex required to export cell wall proteins. May form heterotrimers with SecE and SecG subunits.</text>
</comment>
<feature type="transmembrane region" description="Helical" evidence="8">
    <location>
        <begin position="12"/>
        <end position="30"/>
    </location>
</feature>
<organism evidence="10 11">
    <name type="scientific">Limosilactobacillus ingluviei</name>
    <dbReference type="NCBI Taxonomy" id="148604"/>
    <lineage>
        <taxon>Bacteria</taxon>
        <taxon>Bacillati</taxon>
        <taxon>Bacillota</taxon>
        <taxon>Bacilli</taxon>
        <taxon>Lactobacillales</taxon>
        <taxon>Lactobacillaceae</taxon>
        <taxon>Limosilactobacillus</taxon>
    </lineage>
</organism>
<dbReference type="Gene3D" id="1.10.3370.10">
    <property type="entry name" value="SecY subunit domain"/>
    <property type="match status" value="1"/>
</dbReference>
<feature type="transmembrane region" description="Helical" evidence="8">
    <location>
        <begin position="343"/>
        <end position="367"/>
    </location>
</feature>
<feature type="transmembrane region" description="Helical" evidence="8">
    <location>
        <begin position="64"/>
        <end position="85"/>
    </location>
</feature>
<keyword evidence="5 8" id="KW-1133">Transmembrane helix</keyword>
<gene>
    <name evidence="8" type="primary">secY2</name>
    <name evidence="10" type="ORF">IV41_GL000297</name>
</gene>
<keyword evidence="6 8" id="KW-0811">Translocation</keyword>
<evidence type="ECO:0000256" key="4">
    <source>
        <dbReference type="ARBA" id="ARBA00022927"/>
    </source>
</evidence>
<dbReference type="HAMAP" id="MF_01466">
    <property type="entry name" value="SecY2"/>
    <property type="match status" value="1"/>
</dbReference>
<feature type="transmembrane region" description="Helical" evidence="8">
    <location>
        <begin position="250"/>
        <end position="272"/>
    </location>
</feature>
<dbReference type="GO" id="GO:0065002">
    <property type="term" value="P:intracellular protein transmembrane transport"/>
    <property type="evidence" value="ECO:0007669"/>
    <property type="project" value="UniProtKB-UniRule"/>
</dbReference>
<dbReference type="Pfam" id="PF00344">
    <property type="entry name" value="SecY"/>
    <property type="match status" value="1"/>
</dbReference>
<evidence type="ECO:0000313" key="10">
    <source>
        <dbReference type="EMBL" id="KRN44605.1"/>
    </source>
</evidence>
<evidence type="ECO:0000256" key="5">
    <source>
        <dbReference type="ARBA" id="ARBA00022989"/>
    </source>
</evidence>
<dbReference type="STRING" id="1203076.GCA_000312405_00137"/>
<keyword evidence="4 8" id="KW-0653">Protein transport</keyword>
<dbReference type="EMBL" id="JQBA01000012">
    <property type="protein sequence ID" value="KRN44605.1"/>
    <property type="molecule type" value="Genomic_DNA"/>
</dbReference>
<evidence type="ECO:0000256" key="2">
    <source>
        <dbReference type="ARBA" id="ARBA00022475"/>
    </source>
</evidence>
<dbReference type="InterPro" id="IPR023201">
    <property type="entry name" value="SecY_dom_sf"/>
</dbReference>
<dbReference type="NCBIfam" id="TIGR02920">
    <property type="entry name" value="acc_sec_Y2"/>
    <property type="match status" value="1"/>
</dbReference>
<dbReference type="PRINTS" id="PR00303">
    <property type="entry name" value="SECYTRNLCASE"/>
</dbReference>
<name>A0A0R2H4U9_9LACO</name>